<organism evidence="2 3">
    <name type="scientific">Heyndrickxia coagulans</name>
    <name type="common">Weizmannia coagulans</name>
    <dbReference type="NCBI Taxonomy" id="1398"/>
    <lineage>
        <taxon>Bacteria</taxon>
        <taxon>Bacillati</taxon>
        <taxon>Bacillota</taxon>
        <taxon>Bacilli</taxon>
        <taxon>Bacillales</taxon>
        <taxon>Bacillaceae</taxon>
        <taxon>Heyndrickxia</taxon>
    </lineage>
</organism>
<dbReference type="Gene3D" id="3.40.50.300">
    <property type="entry name" value="P-loop containing nucleotide triphosphate hydrolases"/>
    <property type="match status" value="1"/>
</dbReference>
<name>A0AAN0T5F8_HEYCO</name>
<dbReference type="InterPro" id="IPR027417">
    <property type="entry name" value="P-loop_NTPase"/>
</dbReference>
<dbReference type="Proteomes" id="UP000032024">
    <property type="component" value="Chromosome"/>
</dbReference>
<dbReference type="GO" id="GO:0016887">
    <property type="term" value="F:ATP hydrolysis activity"/>
    <property type="evidence" value="ECO:0007669"/>
    <property type="project" value="InterPro"/>
</dbReference>
<dbReference type="GO" id="GO:0005524">
    <property type="term" value="F:ATP binding"/>
    <property type="evidence" value="ECO:0007669"/>
    <property type="project" value="InterPro"/>
</dbReference>
<accession>A0AAN0T5F8</accession>
<protein>
    <submittedName>
        <fullName evidence="2">ATPase</fullName>
    </submittedName>
</protein>
<dbReference type="SUPFAM" id="SSF52540">
    <property type="entry name" value="P-loop containing nucleoside triphosphate hydrolases"/>
    <property type="match status" value="1"/>
</dbReference>
<evidence type="ECO:0000313" key="3">
    <source>
        <dbReference type="Proteomes" id="UP000032024"/>
    </source>
</evidence>
<reference evidence="3" key="1">
    <citation type="submission" date="2015-01" db="EMBL/GenBank/DDBJ databases">
        <title>Comparative genome analysis of Bacillus coagulans HM-08, Clostridium butyricum HM-68, Bacillus subtilis HM-66 and Bacillus paralicheniformis BL-09.</title>
        <authorList>
            <person name="Zhang H."/>
        </authorList>
    </citation>
    <scope>NUCLEOTIDE SEQUENCE [LARGE SCALE GENOMIC DNA]</scope>
    <source>
        <strain evidence="3">HM-08</strain>
    </source>
</reference>
<feature type="domain" description="ATPase dynein-related AAA" evidence="1">
    <location>
        <begin position="347"/>
        <end position="450"/>
    </location>
</feature>
<proteinExistence type="predicted"/>
<evidence type="ECO:0000259" key="1">
    <source>
        <dbReference type="Pfam" id="PF07728"/>
    </source>
</evidence>
<dbReference type="EMBL" id="CP010525">
    <property type="protein sequence ID" value="AJO21336.1"/>
    <property type="molecule type" value="Genomic_DNA"/>
</dbReference>
<dbReference type="RefSeq" id="WP_052042144.1">
    <property type="nucleotide sequence ID" value="NZ_CP010525.1"/>
</dbReference>
<dbReference type="InterPro" id="IPR011704">
    <property type="entry name" value="ATPase_dyneun-rel_AAA"/>
</dbReference>
<evidence type="ECO:0000313" key="2">
    <source>
        <dbReference type="EMBL" id="AJO21336.1"/>
    </source>
</evidence>
<dbReference type="AlphaFoldDB" id="A0AAN0T5F8"/>
<dbReference type="Pfam" id="PF07728">
    <property type="entry name" value="AAA_5"/>
    <property type="match status" value="1"/>
</dbReference>
<sequence length="675" mass="78127">MGVKVWENDMIGVLAESDPFDLSNRDTIIINKQDCLQFFIKIISQPAASFPNVKTVTGFYSDLERWGFEDDYRLTDFERKDRLREWLEDRLFVFKVEKRLRYNHEEVFNAIDVRIIPKLPSFHTDLRLIPVPVFNKEAHHIDKDEFLFRLYNKKFVGKVENLSHEPDDTPSLVMWREEGEEDDHFSVFGEIDHHQHAHGGFNFEIHGELKEVGLTPEWIEECYFSDEIPNIVFVPLELYKKLTTLVEQAVPLNLEKLEKEEANPAIEQTNKVQEDPKKIPNVQMQAEAAATLQVEGIQTPDPDLTPYNAKENEFLDNLFTTTRDFGFVYEKKDLINFHTCMKSSSLVILSGMSGTGKTKLVELYSHALGLKGIQYTLIPVSPSWTSDSDLIGYADTLHMVYRPGDSGLINALRKAEDEKDKLFIICFDEMNLARVEHYFSQFLSILEMDHGKRVLRLYNDDLESRLYNSAQYPPTIAIRENVLFVGTVNVDESTYHFSDKVLDRANVLSLEIMPFEHMKKLPERKKILALGTEEVDFETYTSFKADRRNVALMDEELKFLWNVHQALHDANKQIGVGPRIVKQIDAYLANLPVQDVLTREQAFDLQMVQRILTKLRGSEDQLRELAGVYDKETGEVNGSILLNLFDQHQQVSDFEKSREIVKQKAKELKLNGYTI</sequence>
<gene>
    <name evidence="2" type="ORF">SB48_HM08orf00833</name>
</gene>
<keyword evidence="3" id="KW-1185">Reference proteome</keyword>